<dbReference type="Pfam" id="PF04146">
    <property type="entry name" value="YTH"/>
    <property type="match status" value="1"/>
</dbReference>
<reference evidence="4 5" key="1">
    <citation type="journal article" date="2024" name="Plant J.">
        <title>Genome sequences and population genomics reveal climatic adaptation and genomic divergence between two closely related sweetgum species.</title>
        <authorList>
            <person name="Xu W.Q."/>
            <person name="Ren C.Q."/>
            <person name="Zhang X.Y."/>
            <person name="Comes H.P."/>
            <person name="Liu X.H."/>
            <person name="Li Y.G."/>
            <person name="Kettle C.J."/>
            <person name="Jalonen R."/>
            <person name="Gaisberger H."/>
            <person name="Ma Y.Z."/>
            <person name="Qiu Y.X."/>
        </authorList>
    </citation>
    <scope>NUCLEOTIDE SEQUENCE [LARGE SCALE GENOMIC DNA]</scope>
    <source>
        <strain evidence="4">Hangzhou</strain>
    </source>
</reference>
<evidence type="ECO:0000256" key="2">
    <source>
        <dbReference type="SAM" id="MobiDB-lite"/>
    </source>
</evidence>
<gene>
    <name evidence="4" type="ORF">L1049_015362</name>
</gene>
<feature type="compositionally biased region" description="Low complexity" evidence="2">
    <location>
        <begin position="39"/>
        <end position="48"/>
    </location>
</feature>
<name>A0AAP0S445_LIQFO</name>
<feature type="compositionally biased region" description="Basic and acidic residues" evidence="2">
    <location>
        <begin position="1"/>
        <end position="12"/>
    </location>
</feature>
<dbReference type="InterPro" id="IPR007275">
    <property type="entry name" value="YTH_domain"/>
</dbReference>
<dbReference type="CDD" id="cd21134">
    <property type="entry name" value="YTH"/>
    <property type="match status" value="1"/>
</dbReference>
<dbReference type="GO" id="GO:0061157">
    <property type="term" value="P:mRNA destabilization"/>
    <property type="evidence" value="ECO:0007669"/>
    <property type="project" value="TreeGrafter"/>
</dbReference>
<keyword evidence="5" id="KW-1185">Reference proteome</keyword>
<evidence type="ECO:0000313" key="4">
    <source>
        <dbReference type="EMBL" id="KAK9286954.1"/>
    </source>
</evidence>
<keyword evidence="1" id="KW-0694">RNA-binding</keyword>
<accession>A0AAP0S445</accession>
<evidence type="ECO:0000256" key="1">
    <source>
        <dbReference type="RuleBase" id="RU369095"/>
    </source>
</evidence>
<protein>
    <recommendedName>
        <fullName evidence="1">YTH domain-containing family protein</fullName>
    </recommendedName>
</protein>
<dbReference type="PROSITE" id="PS50882">
    <property type="entry name" value="YTH"/>
    <property type="match status" value="1"/>
</dbReference>
<dbReference type="PANTHER" id="PTHR12357:SF95">
    <property type="entry name" value="YTH DOMAIN-CONTAINING FAMILY PROTEIN"/>
    <property type="match status" value="1"/>
</dbReference>
<dbReference type="PANTHER" id="PTHR12357">
    <property type="entry name" value="YTH YT521-B HOMOLOGY DOMAIN-CONTAINING"/>
    <property type="match status" value="1"/>
</dbReference>
<dbReference type="GO" id="GO:0003729">
    <property type="term" value="F:mRNA binding"/>
    <property type="evidence" value="ECO:0007669"/>
    <property type="project" value="UniProtKB-UniRule"/>
</dbReference>
<feature type="domain" description="YTH" evidence="3">
    <location>
        <begin position="344"/>
        <end position="420"/>
    </location>
</feature>
<sequence>MAGEKKIEKSEPVDTGLKSDPYTVLADQEAASGKDGMPSDSTLSISSSGDGPTIKDVTDQESVAEQGYSGACTQLDDRGYLHADGSYTGVQSDNGSLVYYLPGYNPYATGNLMGVDGQCINQQPYFSSSGYLQHPVSYGSEAGPCYSWDSTFVGDAPNGTGASLGNSKSGSGPTASAKSNGFNSMKTNGMIAGKFSTLPVDSKSRQVAATSNFSKSIHQTPPHKSFNKVPQLGSDFSGGVVKGGFHPVLKFPSFMNQKQGLFPYNDALNHRPNGRTWNGNDRFKLREKSNGNAEFEASTELTCGPRACNRSALVNSADEKEVLGFTVRRDQYNLQDFPTEYEIAKFYVIKSYNEDNIHRCVKYDVWSSTPNGNKKLDAAFHDAEVKASETGKNCPIFLFFSVNGSGQFVGLAEMIGPGGF</sequence>
<dbReference type="Gene3D" id="3.10.590.10">
    <property type="entry name" value="ph1033 like domains"/>
    <property type="match status" value="1"/>
</dbReference>
<evidence type="ECO:0000259" key="3">
    <source>
        <dbReference type="PROSITE" id="PS50882"/>
    </source>
</evidence>
<proteinExistence type="inferred from homology"/>
<evidence type="ECO:0000313" key="5">
    <source>
        <dbReference type="Proteomes" id="UP001415857"/>
    </source>
</evidence>
<comment type="function">
    <text evidence="1">Specifically recognizes and binds N6-methyladenosine (m6A)-containing RNAs, and regulates mRNA stability. M6A is a modification present at internal sites of mRNAs and some non-coding RNAs and plays a role in mRNA stability and processing.</text>
</comment>
<feature type="region of interest" description="Disordered" evidence="2">
    <location>
        <begin position="1"/>
        <end position="56"/>
    </location>
</feature>
<comment type="caution">
    <text evidence="4">The sequence shown here is derived from an EMBL/GenBank/DDBJ whole genome shotgun (WGS) entry which is preliminary data.</text>
</comment>
<dbReference type="EMBL" id="JBBPBK010000004">
    <property type="protein sequence ID" value="KAK9286954.1"/>
    <property type="molecule type" value="Genomic_DNA"/>
</dbReference>
<comment type="similarity">
    <text evidence="1">Belongs to the YTHDF family.</text>
</comment>
<dbReference type="Proteomes" id="UP001415857">
    <property type="component" value="Unassembled WGS sequence"/>
</dbReference>
<feature type="region of interest" description="Disordered" evidence="2">
    <location>
        <begin position="163"/>
        <end position="182"/>
    </location>
</feature>
<dbReference type="GO" id="GO:0005737">
    <property type="term" value="C:cytoplasm"/>
    <property type="evidence" value="ECO:0007669"/>
    <property type="project" value="TreeGrafter"/>
</dbReference>
<dbReference type="InterPro" id="IPR045168">
    <property type="entry name" value="YTH_prot"/>
</dbReference>
<dbReference type="GO" id="GO:1990247">
    <property type="term" value="F:N6-methyladenosine-containing RNA reader activity"/>
    <property type="evidence" value="ECO:0007669"/>
    <property type="project" value="UniProtKB-UniRule"/>
</dbReference>
<organism evidence="4 5">
    <name type="scientific">Liquidambar formosana</name>
    <name type="common">Formosan gum</name>
    <dbReference type="NCBI Taxonomy" id="63359"/>
    <lineage>
        <taxon>Eukaryota</taxon>
        <taxon>Viridiplantae</taxon>
        <taxon>Streptophyta</taxon>
        <taxon>Embryophyta</taxon>
        <taxon>Tracheophyta</taxon>
        <taxon>Spermatophyta</taxon>
        <taxon>Magnoliopsida</taxon>
        <taxon>eudicotyledons</taxon>
        <taxon>Gunneridae</taxon>
        <taxon>Pentapetalae</taxon>
        <taxon>Saxifragales</taxon>
        <taxon>Altingiaceae</taxon>
        <taxon>Liquidambar</taxon>
    </lineage>
</organism>
<dbReference type="AlphaFoldDB" id="A0AAP0S445"/>